<dbReference type="AlphaFoldDB" id="S0L186"/>
<evidence type="ECO:0000313" key="4">
    <source>
        <dbReference type="Proteomes" id="UP000015961"/>
    </source>
</evidence>
<evidence type="ECO:0000313" key="3">
    <source>
        <dbReference type="EMBL" id="EOT83665.1"/>
    </source>
</evidence>
<accession>S0L186</accession>
<gene>
    <name evidence="3" type="ORF">I573_01390</name>
</gene>
<protein>
    <recommendedName>
        <fullName evidence="5">Lipoprotein</fullName>
    </recommendedName>
</protein>
<proteinExistence type="predicted"/>
<evidence type="ECO:0000256" key="2">
    <source>
        <dbReference type="SAM" id="SignalP"/>
    </source>
</evidence>
<dbReference type="InterPro" id="IPR024418">
    <property type="entry name" value="DUF3862"/>
</dbReference>
<dbReference type="EMBL" id="ASWO01000005">
    <property type="protein sequence ID" value="EOT83665.1"/>
    <property type="molecule type" value="Genomic_DNA"/>
</dbReference>
<comment type="caution">
    <text evidence="3">The sequence shown here is derived from an EMBL/GenBank/DDBJ whole genome shotgun (WGS) entry which is preliminary data.</text>
</comment>
<organism evidence="3 4">
    <name type="scientific">Enterococcus sulfureus ATCC 49903</name>
    <dbReference type="NCBI Taxonomy" id="1140003"/>
    <lineage>
        <taxon>Bacteria</taxon>
        <taxon>Bacillati</taxon>
        <taxon>Bacillota</taxon>
        <taxon>Bacilli</taxon>
        <taxon>Lactobacillales</taxon>
        <taxon>Enterococcaceae</taxon>
        <taxon>Enterococcus</taxon>
    </lineage>
</organism>
<name>S0L186_9ENTE</name>
<dbReference type="RefSeq" id="WP_016185741.1">
    <property type="nucleotide sequence ID" value="NZ_ASWO01000005.1"/>
</dbReference>
<keyword evidence="4" id="KW-1185">Reference proteome</keyword>
<dbReference type="STRING" id="1140003.OMY_01290"/>
<reference evidence="3 4" key="1">
    <citation type="submission" date="2013-03" db="EMBL/GenBank/DDBJ databases">
        <title>The Genome Sequence of Enterococcus sulfureus ATCC_49903 (PacBio/Illumina hybrid assembly).</title>
        <authorList>
            <consortium name="The Broad Institute Genomics Platform"/>
            <consortium name="The Broad Institute Genome Sequencing Center for Infectious Disease"/>
            <person name="Earl A."/>
            <person name="Russ C."/>
            <person name="Gilmore M."/>
            <person name="Surin D."/>
            <person name="Walker B."/>
            <person name="Young S."/>
            <person name="Zeng Q."/>
            <person name="Gargeya S."/>
            <person name="Fitzgerald M."/>
            <person name="Haas B."/>
            <person name="Abouelleil A."/>
            <person name="Allen A.W."/>
            <person name="Alvarado L."/>
            <person name="Arachchi H.M."/>
            <person name="Berlin A.M."/>
            <person name="Chapman S.B."/>
            <person name="Gainer-Dewar J."/>
            <person name="Goldberg J."/>
            <person name="Griggs A."/>
            <person name="Gujja S."/>
            <person name="Hansen M."/>
            <person name="Howarth C."/>
            <person name="Imamovic A."/>
            <person name="Ireland A."/>
            <person name="Larimer J."/>
            <person name="McCowan C."/>
            <person name="Murphy C."/>
            <person name="Pearson M."/>
            <person name="Poon T.W."/>
            <person name="Priest M."/>
            <person name="Roberts A."/>
            <person name="Saif S."/>
            <person name="Shea T."/>
            <person name="Sisk P."/>
            <person name="Sykes S."/>
            <person name="Wortman J."/>
            <person name="Nusbaum C."/>
            <person name="Birren B."/>
        </authorList>
    </citation>
    <scope>NUCLEOTIDE SEQUENCE [LARGE SCALE GENOMIC DNA]</scope>
    <source>
        <strain evidence="3 4">ATCC 49903</strain>
    </source>
</reference>
<dbReference type="InterPro" id="IPR037873">
    <property type="entry name" value="BamE-like"/>
</dbReference>
<dbReference type="Pfam" id="PF12978">
    <property type="entry name" value="DUF3862"/>
    <property type="match status" value="1"/>
</dbReference>
<dbReference type="PROSITE" id="PS51257">
    <property type="entry name" value="PROKAR_LIPOPROTEIN"/>
    <property type="match status" value="1"/>
</dbReference>
<dbReference type="Proteomes" id="UP000015961">
    <property type="component" value="Unassembled WGS sequence"/>
</dbReference>
<feature type="chain" id="PRO_5039219681" description="Lipoprotein" evidence="2">
    <location>
        <begin position="26"/>
        <end position="206"/>
    </location>
</feature>
<dbReference type="Gene3D" id="3.30.1450.10">
    <property type="match status" value="2"/>
</dbReference>
<evidence type="ECO:0000256" key="1">
    <source>
        <dbReference type="ARBA" id="ARBA00022729"/>
    </source>
</evidence>
<dbReference type="PATRIC" id="fig|1140003.3.peg.1246"/>
<keyword evidence="1 2" id="KW-0732">Signal</keyword>
<sequence length="206" mass="22817">MKKLCLGLCFMMGFFLTGCSMSSHSSTSAMMSTTPQHTKMDMTDSVLQNFDAIQLSGIFPSQKNGSTPDQVIKRFGDATTRDFSYLDGISSTTLTWKQLPLASDYRLLVSFVDDHAISKSLINKKLTPRTPITLKRFDAITIDSTYTTENAREEFGEPNGINITVVNGSTKTLYSWTQTNQDATESSLTLTFKNDLATTKSQSNLK</sequence>
<feature type="signal peptide" evidence="2">
    <location>
        <begin position="1"/>
        <end position="25"/>
    </location>
</feature>
<evidence type="ECO:0008006" key="5">
    <source>
        <dbReference type="Google" id="ProtNLM"/>
    </source>
</evidence>